<reference evidence="2 3" key="1">
    <citation type="journal article" date="2018" name="Mol. Biol. Evol.">
        <title>Broad Genomic Sampling Reveals a Smut Pathogenic Ancestry of the Fungal Clade Ustilaginomycotina.</title>
        <authorList>
            <person name="Kijpornyongpan T."/>
            <person name="Mondo S.J."/>
            <person name="Barry K."/>
            <person name="Sandor L."/>
            <person name="Lee J."/>
            <person name="Lipzen A."/>
            <person name="Pangilinan J."/>
            <person name="LaButti K."/>
            <person name="Hainaut M."/>
            <person name="Henrissat B."/>
            <person name="Grigoriev I.V."/>
            <person name="Spatafora J.W."/>
            <person name="Aime M.C."/>
        </authorList>
    </citation>
    <scope>NUCLEOTIDE SEQUENCE [LARGE SCALE GENOMIC DNA]</scope>
    <source>
        <strain evidence="2 3">MCA 3645</strain>
    </source>
</reference>
<evidence type="ECO:0000313" key="3">
    <source>
        <dbReference type="Proteomes" id="UP000246740"/>
    </source>
</evidence>
<keyword evidence="3" id="KW-1185">Reference proteome</keyword>
<proteinExistence type="predicted"/>
<dbReference type="InParanoid" id="A0A317XRS1"/>
<keyword evidence="1" id="KW-0472">Membrane</keyword>
<dbReference type="EMBL" id="KZ819192">
    <property type="protein sequence ID" value="PWZ00588.1"/>
    <property type="molecule type" value="Genomic_DNA"/>
</dbReference>
<keyword evidence="1" id="KW-0812">Transmembrane</keyword>
<keyword evidence="1" id="KW-1133">Transmembrane helix</keyword>
<protein>
    <submittedName>
        <fullName evidence="2">Uncharacterized protein</fullName>
    </submittedName>
</protein>
<feature type="transmembrane region" description="Helical" evidence="1">
    <location>
        <begin position="63"/>
        <end position="81"/>
    </location>
</feature>
<gene>
    <name evidence="2" type="ORF">BCV70DRAFT_97737</name>
</gene>
<dbReference type="Proteomes" id="UP000246740">
    <property type="component" value="Unassembled WGS sequence"/>
</dbReference>
<accession>A0A317XRS1</accession>
<evidence type="ECO:0000313" key="2">
    <source>
        <dbReference type="EMBL" id="PWZ00588.1"/>
    </source>
</evidence>
<organism evidence="2 3">
    <name type="scientific">Testicularia cyperi</name>
    <dbReference type="NCBI Taxonomy" id="1882483"/>
    <lineage>
        <taxon>Eukaryota</taxon>
        <taxon>Fungi</taxon>
        <taxon>Dikarya</taxon>
        <taxon>Basidiomycota</taxon>
        <taxon>Ustilaginomycotina</taxon>
        <taxon>Ustilaginomycetes</taxon>
        <taxon>Ustilaginales</taxon>
        <taxon>Anthracoideaceae</taxon>
        <taxon>Testicularia</taxon>
    </lineage>
</organism>
<evidence type="ECO:0000256" key="1">
    <source>
        <dbReference type="SAM" id="Phobius"/>
    </source>
</evidence>
<sequence length="190" mass="20936">MNLPTGWKGSALTTKATLGHRMTIGFVSSWCGCSLIITIVDIADWPVGRRLAARTAQHPRNCLGWPVSTSLFAVTFFITYLDVDFDFFFSLFFFLSHPWGLLARGQYRGSGTTAQSQHVRNPPVVLCPFTLVCDAGAKSYTYASKRISARCMSVFALSQATKLIISCGSRTWLKGCRQGRSSPVRVSLPN</sequence>
<feature type="transmembrane region" description="Helical" evidence="1">
    <location>
        <begin position="22"/>
        <end position="43"/>
    </location>
</feature>
<name>A0A317XRS1_9BASI</name>
<dbReference type="AlphaFoldDB" id="A0A317XRS1"/>